<dbReference type="RefSeq" id="WP_123927473.1">
    <property type="nucleotide sequence ID" value="NZ_CP033896.1"/>
</dbReference>
<dbReference type="GO" id="GO:0016787">
    <property type="term" value="F:hydrolase activity"/>
    <property type="evidence" value="ECO:0007669"/>
    <property type="project" value="UniProtKB-KW"/>
</dbReference>
<keyword evidence="11" id="KW-1185">Reference proteome</keyword>
<gene>
    <name evidence="10" type="primary">recG</name>
    <name evidence="10" type="ORF">CCHOA_05035</name>
</gene>
<dbReference type="GO" id="GO:0003677">
    <property type="term" value="F:DNA binding"/>
    <property type="evidence" value="ECO:0007669"/>
    <property type="project" value="UniProtKB-KW"/>
</dbReference>
<name>A0A3G6J6M8_9CORY</name>
<reference evidence="10 11" key="1">
    <citation type="submission" date="2018-11" db="EMBL/GenBank/DDBJ databases">
        <authorList>
            <person name="Kleinhagauer T."/>
            <person name="Glaeser S.P."/>
            <person name="Spergser J."/>
            <person name="Ruckert C."/>
            <person name="Kaempfer P."/>
            <person name="Busse H.-J."/>
        </authorList>
    </citation>
    <scope>NUCLEOTIDE SEQUENCE [LARGE SCALE GENOMIC DNA]</scope>
    <source>
        <strain evidence="10 11">200CH</strain>
    </source>
</reference>
<dbReference type="InterPro" id="IPR012340">
    <property type="entry name" value="NA-bd_OB-fold"/>
</dbReference>
<dbReference type="PANTHER" id="PTHR47964:SF1">
    <property type="entry name" value="ATP-DEPENDENT DNA HELICASE HOMOLOG RECG, CHLOROPLASTIC"/>
    <property type="match status" value="1"/>
</dbReference>
<dbReference type="InterPro" id="IPR014001">
    <property type="entry name" value="Helicase_ATP-bd"/>
</dbReference>
<evidence type="ECO:0000256" key="6">
    <source>
        <dbReference type="ARBA" id="ARBA00023125"/>
    </source>
</evidence>
<dbReference type="GO" id="GO:0005524">
    <property type="term" value="F:ATP binding"/>
    <property type="evidence" value="ECO:0007669"/>
    <property type="project" value="UniProtKB-KW"/>
</dbReference>
<dbReference type="SUPFAM" id="SSF50249">
    <property type="entry name" value="Nucleic acid-binding proteins"/>
    <property type="match status" value="1"/>
</dbReference>
<dbReference type="GO" id="GO:0003678">
    <property type="term" value="F:DNA helicase activity"/>
    <property type="evidence" value="ECO:0007669"/>
    <property type="project" value="TreeGrafter"/>
</dbReference>
<proteinExistence type="predicted"/>
<protein>
    <submittedName>
        <fullName evidence="10">ATP-dependent DNA helicase RecG</fullName>
        <ecNumber evidence="10">3.6.4.12</ecNumber>
    </submittedName>
</protein>
<keyword evidence="3 10" id="KW-0378">Hydrolase</keyword>
<dbReference type="PROSITE" id="PS51194">
    <property type="entry name" value="HELICASE_CTER"/>
    <property type="match status" value="1"/>
</dbReference>
<sequence>MLGWQDNTRLDALLPKKPARRLAAALGGDTVTDLLLHYPRAYSHHGSMVDIEQAQEGDTVTCIGQITHATRTTTARGQQLFTITVASDHNSMKATFFGAKYLPRQLPVGTRVMLCGKVKFWRGSAQLSHPAYVVIPDPGRKRVATGGLQQLTAYGDEDHIEQLLAGLEYVAIYPTKKGTTSWEVLGAVDAVLRQLAPIAEPLDEVPAGMLQFDAALRQIHQPVGDGPQAAIRRIKYNEALSLALVMALRRADAATDNAPAMFVDPASSDYVETLVASLPFALTQGQQQVIAQLRAALRCTTPMMRLLQGDVGSGKTLVALAAMLHAAAAGFQSVLLAPTEVLASQHAATIAEQLAAAGLRNEVAVTLLTGSLATKAKQQALLAAMTGQAQIIVATHAVLSDGVVFDNLGLVVVDEQHRFGVEQRDRLRQRRDDGRRPHLLVMTATPIPRTIAMTLFGDLDVSTLHELPAGRTPISTAVVPEQRPTWVARAWQRIDEEITKGHQAFVVCHSIDGENGVTATAELLQHTLYPHRRIGIVHGRLSAEEKAEVMAAVAAGTIDILVATTVIEVGIDIPNATVIYIRNAEHFGVSQLHQLRGRVGRGTAASLCLLHTTQPEDSPAMARLQAVASTVDGFTLAELDLQTRREGDIFGTAQSGGKRRVTLLDLVADTALITQAVTDANKLVARNPQLAEELIKDVADTEREFIEKT</sequence>
<organism evidence="10 11">
    <name type="scientific">Corynebacterium choanae</name>
    <dbReference type="NCBI Taxonomy" id="1862358"/>
    <lineage>
        <taxon>Bacteria</taxon>
        <taxon>Bacillati</taxon>
        <taxon>Actinomycetota</taxon>
        <taxon>Actinomycetes</taxon>
        <taxon>Mycobacteriales</taxon>
        <taxon>Corynebacteriaceae</taxon>
        <taxon>Corynebacterium</taxon>
    </lineage>
</organism>
<evidence type="ECO:0000256" key="4">
    <source>
        <dbReference type="ARBA" id="ARBA00022806"/>
    </source>
</evidence>
<evidence type="ECO:0000256" key="1">
    <source>
        <dbReference type="ARBA" id="ARBA00022741"/>
    </source>
</evidence>
<accession>A0A3G6J6M8</accession>
<evidence type="ECO:0000259" key="9">
    <source>
        <dbReference type="PROSITE" id="PS51194"/>
    </source>
</evidence>
<dbReference type="GO" id="GO:0006281">
    <property type="term" value="P:DNA repair"/>
    <property type="evidence" value="ECO:0007669"/>
    <property type="project" value="UniProtKB-KW"/>
</dbReference>
<dbReference type="InterPro" id="IPR047112">
    <property type="entry name" value="RecG/Mfd"/>
</dbReference>
<dbReference type="CDD" id="cd04488">
    <property type="entry name" value="RecG_wedge_OBF"/>
    <property type="match status" value="1"/>
</dbReference>
<keyword evidence="6" id="KW-0238">DNA-binding</keyword>
<dbReference type="Pfam" id="PF17191">
    <property type="entry name" value="RecG_wedge"/>
    <property type="match status" value="1"/>
</dbReference>
<dbReference type="Pfam" id="PF00270">
    <property type="entry name" value="DEAD"/>
    <property type="match status" value="1"/>
</dbReference>
<evidence type="ECO:0000313" key="10">
    <source>
        <dbReference type="EMBL" id="AZA13413.1"/>
    </source>
</evidence>
<keyword evidence="5" id="KW-0067">ATP-binding</keyword>
<evidence type="ECO:0000256" key="5">
    <source>
        <dbReference type="ARBA" id="ARBA00022840"/>
    </source>
</evidence>
<dbReference type="InterPro" id="IPR027417">
    <property type="entry name" value="P-loop_NTPase"/>
</dbReference>
<dbReference type="OrthoDB" id="9804325at2"/>
<dbReference type="InterPro" id="IPR033454">
    <property type="entry name" value="RecG_wedge"/>
</dbReference>
<dbReference type="Pfam" id="PF00271">
    <property type="entry name" value="Helicase_C"/>
    <property type="match status" value="1"/>
</dbReference>
<dbReference type="Proteomes" id="UP000269019">
    <property type="component" value="Chromosome"/>
</dbReference>
<keyword evidence="4 10" id="KW-0347">Helicase</keyword>
<dbReference type="SUPFAM" id="SSF52540">
    <property type="entry name" value="P-loop containing nucleoside triphosphate hydrolases"/>
    <property type="match status" value="2"/>
</dbReference>
<dbReference type="InterPro" id="IPR001650">
    <property type="entry name" value="Helicase_C-like"/>
</dbReference>
<keyword evidence="2" id="KW-0227">DNA damage</keyword>
<keyword evidence="1" id="KW-0547">Nucleotide-binding</keyword>
<evidence type="ECO:0000313" key="11">
    <source>
        <dbReference type="Proteomes" id="UP000269019"/>
    </source>
</evidence>
<dbReference type="PROSITE" id="PS51192">
    <property type="entry name" value="HELICASE_ATP_BIND_1"/>
    <property type="match status" value="1"/>
</dbReference>
<feature type="domain" description="Helicase C-terminal" evidence="9">
    <location>
        <begin position="493"/>
        <end position="642"/>
    </location>
</feature>
<feature type="domain" description="Helicase ATP-binding" evidence="8">
    <location>
        <begin position="296"/>
        <end position="464"/>
    </location>
</feature>
<dbReference type="EMBL" id="CP033896">
    <property type="protein sequence ID" value="AZA13413.1"/>
    <property type="molecule type" value="Genomic_DNA"/>
</dbReference>
<evidence type="ECO:0000256" key="3">
    <source>
        <dbReference type="ARBA" id="ARBA00022801"/>
    </source>
</evidence>
<dbReference type="PANTHER" id="PTHR47964">
    <property type="entry name" value="ATP-DEPENDENT DNA HELICASE HOMOLOG RECG, CHLOROPLASTIC"/>
    <property type="match status" value="1"/>
</dbReference>
<dbReference type="SMART" id="SM00487">
    <property type="entry name" value="DEXDc"/>
    <property type="match status" value="1"/>
</dbReference>
<dbReference type="InterPro" id="IPR011545">
    <property type="entry name" value="DEAD/DEAH_box_helicase_dom"/>
</dbReference>
<evidence type="ECO:0000259" key="8">
    <source>
        <dbReference type="PROSITE" id="PS51192"/>
    </source>
</evidence>
<evidence type="ECO:0000256" key="7">
    <source>
        <dbReference type="ARBA" id="ARBA00023204"/>
    </source>
</evidence>
<evidence type="ECO:0000256" key="2">
    <source>
        <dbReference type="ARBA" id="ARBA00022763"/>
    </source>
</evidence>
<dbReference type="SMART" id="SM00490">
    <property type="entry name" value="HELICc"/>
    <property type="match status" value="1"/>
</dbReference>
<dbReference type="KEGG" id="ccho:CCHOA_05035"/>
<keyword evidence="7" id="KW-0234">DNA repair</keyword>
<dbReference type="Gene3D" id="2.40.50.140">
    <property type="entry name" value="Nucleic acid-binding proteins"/>
    <property type="match status" value="1"/>
</dbReference>
<dbReference type="EC" id="3.6.4.12" evidence="10"/>
<dbReference type="AlphaFoldDB" id="A0A3G6J6M8"/>
<dbReference type="Gene3D" id="3.40.50.300">
    <property type="entry name" value="P-loop containing nucleotide triphosphate hydrolases"/>
    <property type="match status" value="2"/>
</dbReference>